<protein>
    <submittedName>
        <fullName evidence="1">Uncharacterized protein</fullName>
    </submittedName>
</protein>
<comment type="caution">
    <text evidence="1">The sequence shown here is derived from an EMBL/GenBank/DDBJ whole genome shotgun (WGS) entry which is preliminary data.</text>
</comment>
<proteinExistence type="predicted"/>
<organism evidence="1 2">
    <name type="scientific">Bacillus mesophilus</name>
    <dbReference type="NCBI Taxonomy" id="1808955"/>
    <lineage>
        <taxon>Bacteria</taxon>
        <taxon>Bacillati</taxon>
        <taxon>Bacillota</taxon>
        <taxon>Bacilli</taxon>
        <taxon>Bacillales</taxon>
        <taxon>Bacillaceae</taxon>
        <taxon>Bacillus</taxon>
    </lineage>
</organism>
<name>A0A6M0Q787_9BACI</name>
<accession>A0A6M0Q787</accession>
<dbReference type="AlphaFoldDB" id="A0A6M0Q787"/>
<evidence type="ECO:0000313" key="2">
    <source>
        <dbReference type="Proteomes" id="UP000481043"/>
    </source>
</evidence>
<dbReference type="RefSeq" id="WP_163179049.1">
    <property type="nucleotide sequence ID" value="NZ_JAAIWM010000002.1"/>
</dbReference>
<gene>
    <name evidence="1" type="ORF">G4D63_07605</name>
</gene>
<sequence length="290" mass="33641">MKTKTKLLLIILLVGVTSLTLTKFLYSNEARESLTYFPIDPTLAFLSAETKLTLLNEKDSDEYIVEWESYSETDKKVYLRQDISFLYIDGVLMDSMSEWKEEVSLLENKKKLKGEDSSLLQSISLHHAEVHLQDDQIKSAQKMTSDHLYIIDSSFSPLESFRIPENKEHEEWKKILDHVIGQHLHYSWNELLTHFNLNRQQYHELTILDLVKYNEKSLPGLDERTSQKVMGQLWEGLYKNYLLGIKLSPNETISPIGSKIPLILLSKDGTHIYILIEGKNGEKIKLVQEI</sequence>
<evidence type="ECO:0000313" key="1">
    <source>
        <dbReference type="EMBL" id="NEY71609.1"/>
    </source>
</evidence>
<dbReference type="Proteomes" id="UP000481043">
    <property type="component" value="Unassembled WGS sequence"/>
</dbReference>
<keyword evidence="2" id="KW-1185">Reference proteome</keyword>
<reference evidence="1 2" key="1">
    <citation type="submission" date="2020-02" db="EMBL/GenBank/DDBJ databases">
        <title>Bacillus aquiflavi sp. nov., isolated from yellow water of strong flavor Chinese baijiu in Yibin region of China.</title>
        <authorList>
            <person name="Xie J."/>
        </authorList>
    </citation>
    <scope>NUCLEOTIDE SEQUENCE [LARGE SCALE GENOMIC DNA]</scope>
    <source>
        <strain evidence="1 2">SA4</strain>
    </source>
</reference>
<dbReference type="EMBL" id="JAAIWM010000002">
    <property type="protein sequence ID" value="NEY71609.1"/>
    <property type="molecule type" value="Genomic_DNA"/>
</dbReference>